<evidence type="ECO:0000313" key="2">
    <source>
        <dbReference type="Proteomes" id="UP001372714"/>
    </source>
</evidence>
<name>A0ABZ2FVD3_9PSED</name>
<dbReference type="RefSeq" id="WP_338546870.1">
    <property type="nucleotide sequence ID" value="NZ_CP145723.1"/>
</dbReference>
<keyword evidence="2" id="KW-1185">Reference proteome</keyword>
<gene>
    <name evidence="1" type="ORF">V6W80_10050</name>
</gene>
<accession>A0ABZ2FVD3</accession>
<dbReference type="Proteomes" id="UP001372714">
    <property type="component" value="Chromosome"/>
</dbReference>
<evidence type="ECO:0000313" key="1">
    <source>
        <dbReference type="EMBL" id="WWM68585.1"/>
    </source>
</evidence>
<dbReference type="EMBL" id="CP145723">
    <property type="protein sequence ID" value="WWM68585.1"/>
    <property type="molecule type" value="Genomic_DNA"/>
</dbReference>
<reference evidence="1 2" key="1">
    <citation type="submission" date="2024-02" db="EMBL/GenBank/DDBJ databases">
        <title>The whole genome sequence of Pseudomonas benzopyrenica MLY92.</title>
        <authorList>
            <person name="Liu Y."/>
        </authorList>
    </citation>
    <scope>NUCLEOTIDE SEQUENCE [LARGE SCALE GENOMIC DNA]</scope>
    <source>
        <strain evidence="1 2">MLY92</strain>
    </source>
</reference>
<organism evidence="1 2">
    <name type="scientific">Pseudomonas benzopyrenica</name>
    <dbReference type="NCBI Taxonomy" id="2993566"/>
    <lineage>
        <taxon>Bacteria</taxon>
        <taxon>Pseudomonadati</taxon>
        <taxon>Pseudomonadota</taxon>
        <taxon>Gammaproteobacteria</taxon>
        <taxon>Pseudomonadales</taxon>
        <taxon>Pseudomonadaceae</taxon>
        <taxon>Pseudomonas</taxon>
    </lineage>
</organism>
<proteinExistence type="predicted"/>
<sequence>MPVITNTSTTPIGLPDGGVIGPKQNLDVDNWDDIKDRVNLAHYVRIGVLTVEGGQVDGDGSSVEDIEKQDLTAKLKAFGVNPHPNTGVEKLRKQLADAQEAQEREAVVSALQAKNVEFDAKAKLDDLKKLLAEQPQ</sequence>
<protein>
    <submittedName>
        <fullName evidence="1">Uncharacterized protein</fullName>
    </submittedName>
</protein>